<dbReference type="RefSeq" id="WP_353063703.1">
    <property type="nucleotide sequence ID" value="NZ_CP132942.1"/>
</dbReference>
<dbReference type="InterPro" id="IPR018490">
    <property type="entry name" value="cNMP-bd_dom_sf"/>
</dbReference>
<reference evidence="4" key="2">
    <citation type="journal article" date="2024" name="Environ. Microbiol.">
        <title>Genome analysis and description of Tunturibacter gen. nov. expands the diversity of Terriglobia in tundra soils.</title>
        <authorList>
            <person name="Messyasz A."/>
            <person name="Mannisto M.K."/>
            <person name="Kerkhof L.J."/>
            <person name="Haggblom M.M."/>
        </authorList>
    </citation>
    <scope>NUCLEOTIDE SEQUENCE</scope>
    <source>
        <strain evidence="4">X5P6</strain>
    </source>
</reference>
<dbReference type="Gene3D" id="3.40.30.10">
    <property type="entry name" value="Glutaredoxin"/>
    <property type="match status" value="1"/>
</dbReference>
<dbReference type="PROSITE" id="PS50042">
    <property type="entry name" value="CNMP_BINDING_3"/>
    <property type="match status" value="1"/>
</dbReference>
<dbReference type="GO" id="GO:0016491">
    <property type="term" value="F:oxidoreductase activity"/>
    <property type="evidence" value="ECO:0007669"/>
    <property type="project" value="UniProtKB-KW"/>
</dbReference>
<evidence type="ECO:0000313" key="4">
    <source>
        <dbReference type="EMBL" id="XCB32865.1"/>
    </source>
</evidence>
<dbReference type="KEGG" id="tpsc:RBB77_20965"/>
<dbReference type="PANTHER" id="PTHR48105">
    <property type="entry name" value="THIOREDOXIN REDUCTASE 1-RELATED-RELATED"/>
    <property type="match status" value="1"/>
</dbReference>
<evidence type="ECO:0000259" key="3">
    <source>
        <dbReference type="PROSITE" id="PS50042"/>
    </source>
</evidence>
<dbReference type="Gene3D" id="3.50.50.60">
    <property type="entry name" value="FAD/NAD(P)-binding domain"/>
    <property type="match status" value="2"/>
</dbReference>
<proteinExistence type="predicted"/>
<dbReference type="AlphaFoldDB" id="A0AAU7ZPI6"/>
<dbReference type="SUPFAM" id="SSF51905">
    <property type="entry name" value="FAD/NAD(P)-binding domain"/>
    <property type="match status" value="1"/>
</dbReference>
<dbReference type="Pfam" id="PF07992">
    <property type="entry name" value="Pyr_redox_2"/>
    <property type="match status" value="1"/>
</dbReference>
<dbReference type="Pfam" id="PF00027">
    <property type="entry name" value="cNMP_binding"/>
    <property type="match status" value="1"/>
</dbReference>
<dbReference type="SUPFAM" id="SSF51206">
    <property type="entry name" value="cAMP-binding domain-like"/>
    <property type="match status" value="1"/>
</dbReference>
<keyword evidence="1" id="KW-0285">Flavoprotein</keyword>
<protein>
    <submittedName>
        <fullName evidence="4">FAD-dependent oxidoreductase</fullName>
    </submittedName>
</protein>
<accession>A0AAU7ZPI6</accession>
<evidence type="ECO:0000256" key="2">
    <source>
        <dbReference type="ARBA" id="ARBA00023002"/>
    </source>
</evidence>
<dbReference type="InterPro" id="IPR050097">
    <property type="entry name" value="Ferredoxin-NADP_redctase_2"/>
</dbReference>
<gene>
    <name evidence="4" type="ORF">RBB77_20965</name>
</gene>
<dbReference type="Gene3D" id="2.60.120.10">
    <property type="entry name" value="Jelly Rolls"/>
    <property type="match status" value="1"/>
</dbReference>
<dbReference type="PRINTS" id="PR00368">
    <property type="entry name" value="FADPNR"/>
</dbReference>
<dbReference type="CDD" id="cd00038">
    <property type="entry name" value="CAP_ED"/>
    <property type="match status" value="1"/>
</dbReference>
<organism evidence="4">
    <name type="scientific">Tunturiibacter psychrotolerans</name>
    <dbReference type="NCBI Taxonomy" id="3069686"/>
    <lineage>
        <taxon>Bacteria</taxon>
        <taxon>Pseudomonadati</taxon>
        <taxon>Acidobacteriota</taxon>
        <taxon>Terriglobia</taxon>
        <taxon>Terriglobales</taxon>
        <taxon>Acidobacteriaceae</taxon>
        <taxon>Tunturiibacter</taxon>
    </lineage>
</organism>
<dbReference type="EMBL" id="CP132942">
    <property type="protein sequence ID" value="XCB32865.1"/>
    <property type="molecule type" value="Genomic_DNA"/>
</dbReference>
<dbReference type="InterPro" id="IPR036188">
    <property type="entry name" value="FAD/NAD-bd_sf"/>
</dbReference>
<evidence type="ECO:0000256" key="1">
    <source>
        <dbReference type="ARBA" id="ARBA00022630"/>
    </source>
</evidence>
<dbReference type="InterPro" id="IPR014710">
    <property type="entry name" value="RmlC-like_jellyroll"/>
</dbReference>
<name>A0AAU7ZPI6_9BACT</name>
<keyword evidence="2" id="KW-0560">Oxidoreductase</keyword>
<sequence length="544" mass="58741">MWPILTEAEIDRARPYGRTRRTELGEILYRPGEVGRPCFLVLSGYLEIVQPTVYGERLVAHMCAGMFTGEAGSIAGQRTVVQGRVIEAGEILEIRPDELRALVARDAGLSETLLRAFMLRRLMLINRQLGNVCVIGSRHSSDTLRIREFLARNGHPYTFIDLDADDTARDLLDRFSIAISEVPIVIGNGTMVLRNPTTSQLADCLGLNDNIHTGLLHDLIIVGAGPAGLAAAVYGASEGLDTLLIESHAPGGQAGSSSKIENYLGFATGVSGQDLATNATKQAQKFGAKMALARAIVELRCHRRPYELVRDDGTVFFGRTIVIATGARYNKPAAVPLDRYAGRGVHYGATYIEAQLCEHEEVIVVGGGNSAGQAVVYLSQTARKVYMLVRACDLAESMSRYLIQRISGNPSIELLCNSELCGLEGENILEKVSWIDKLTGQVRSVPTRHLFIMTGASPNTDWLQGSVALDEKGFILTGRDLPAAIDPARNSTWPISRSPFMLESSLPGVFAVGDVRAGSVKRVASAVGEGSTSVSLVHRALAEL</sequence>
<dbReference type="InterPro" id="IPR023753">
    <property type="entry name" value="FAD/NAD-binding_dom"/>
</dbReference>
<dbReference type="InterPro" id="IPR000595">
    <property type="entry name" value="cNMP-bd_dom"/>
</dbReference>
<feature type="domain" description="Cyclic nucleotide-binding" evidence="3">
    <location>
        <begin position="25"/>
        <end position="120"/>
    </location>
</feature>
<dbReference type="PRINTS" id="PR00469">
    <property type="entry name" value="PNDRDTASEII"/>
</dbReference>
<reference evidence="4" key="1">
    <citation type="submission" date="2023-08" db="EMBL/GenBank/DDBJ databases">
        <authorList>
            <person name="Messyasz A."/>
            <person name="Mannisto M.K."/>
            <person name="Kerkhof L.J."/>
            <person name="Haggblom M."/>
        </authorList>
    </citation>
    <scope>NUCLEOTIDE SEQUENCE</scope>
    <source>
        <strain evidence="4">X5P6</strain>
    </source>
</reference>